<dbReference type="Proteomes" id="UP000315295">
    <property type="component" value="Unassembled WGS sequence"/>
</dbReference>
<dbReference type="AlphaFoldDB" id="A0A540NMV3"/>
<reference evidence="1 2" key="1">
    <citation type="journal article" date="2019" name="G3 (Bethesda)">
        <title>Sequencing of a Wild Apple (Malus baccata) Genome Unravels the Differences Between Cultivated and Wild Apple Species Regarding Disease Resistance and Cold Tolerance.</title>
        <authorList>
            <person name="Chen X."/>
        </authorList>
    </citation>
    <scope>NUCLEOTIDE SEQUENCE [LARGE SCALE GENOMIC DNA]</scope>
    <source>
        <strain evidence="2">cv. Shandingzi</strain>
        <tissue evidence="1">Leaves</tissue>
    </source>
</reference>
<name>A0A540NMV3_MALBA</name>
<organism evidence="1 2">
    <name type="scientific">Malus baccata</name>
    <name type="common">Siberian crab apple</name>
    <name type="synonym">Pyrus baccata</name>
    <dbReference type="NCBI Taxonomy" id="106549"/>
    <lineage>
        <taxon>Eukaryota</taxon>
        <taxon>Viridiplantae</taxon>
        <taxon>Streptophyta</taxon>
        <taxon>Embryophyta</taxon>
        <taxon>Tracheophyta</taxon>
        <taxon>Spermatophyta</taxon>
        <taxon>Magnoliopsida</taxon>
        <taxon>eudicotyledons</taxon>
        <taxon>Gunneridae</taxon>
        <taxon>Pentapetalae</taxon>
        <taxon>rosids</taxon>
        <taxon>fabids</taxon>
        <taxon>Rosales</taxon>
        <taxon>Rosaceae</taxon>
        <taxon>Amygdaloideae</taxon>
        <taxon>Maleae</taxon>
        <taxon>Malus</taxon>
    </lineage>
</organism>
<protein>
    <submittedName>
        <fullName evidence="1">Uncharacterized protein</fullName>
    </submittedName>
</protein>
<sequence>MDSASRSILRAQPFSSTAAIFLSSNTTARFLALPKNNRNPNLVRPFSSTFPRNSTFPGKCLRFDRFAAFSSLSGAKDQNPSQELAVLLEVDGVLLDADQLGNQSFNEAFKNVGLGYEYWTKPLYLGLLRLEIVIH</sequence>
<evidence type="ECO:0000313" key="2">
    <source>
        <dbReference type="Proteomes" id="UP000315295"/>
    </source>
</evidence>
<proteinExistence type="predicted"/>
<comment type="caution">
    <text evidence="1">The sequence shown here is derived from an EMBL/GenBank/DDBJ whole genome shotgun (WGS) entry which is preliminary data.</text>
</comment>
<dbReference type="PANTHER" id="PTHR42896">
    <property type="entry name" value="XYLULOSE-1,5-BISPHOSPHATE (XUBP) PHOSPHATASE"/>
    <property type="match status" value="1"/>
</dbReference>
<dbReference type="InterPro" id="IPR044999">
    <property type="entry name" value="CbbY-like"/>
</dbReference>
<dbReference type="GO" id="GO:0016787">
    <property type="term" value="F:hydrolase activity"/>
    <property type="evidence" value="ECO:0007669"/>
    <property type="project" value="InterPro"/>
</dbReference>
<dbReference type="EMBL" id="VIEB01000024">
    <property type="protein sequence ID" value="TQE11973.1"/>
    <property type="molecule type" value="Genomic_DNA"/>
</dbReference>
<evidence type="ECO:0000313" key="1">
    <source>
        <dbReference type="EMBL" id="TQE11973.1"/>
    </source>
</evidence>
<dbReference type="PANTHER" id="PTHR42896:SF3">
    <property type="entry name" value="PROTEIN, PUTATIVE, EXPRESSED-RELATED"/>
    <property type="match status" value="1"/>
</dbReference>
<gene>
    <name evidence="1" type="ORF">C1H46_002367</name>
</gene>
<keyword evidence="2" id="KW-1185">Reference proteome</keyword>
<accession>A0A540NMV3</accession>